<dbReference type="RefSeq" id="WP_184155010.1">
    <property type="nucleotide sequence ID" value="NZ_JACHFM010000007.1"/>
</dbReference>
<evidence type="ECO:0000313" key="2">
    <source>
        <dbReference type="Proteomes" id="UP000549457"/>
    </source>
</evidence>
<comment type="caution">
    <text evidence="1">The sequence shown here is derived from an EMBL/GenBank/DDBJ whole genome shotgun (WGS) entry which is preliminary data.</text>
</comment>
<proteinExistence type="predicted"/>
<sequence length="360" mass="39347">MTHAAGAAPVAPAVAHPPLSIRTNPGLAEGRHAATVCAIVHDEMYFLPAFLAYYRGLGADRFIILDDRSGDGTAEYLGQQSDVMVVESPIRYSEIVEYDPATRAQVLETRAVRLWRDQMLEGFCTGQWAAMVDPDEFLVLPDGLSLPAFAARLEAEGADAVWGAMIDMYPAAIGDITGPGAGRTGPGGFDPAGSGSGPWYFDARPHIDPGQLVQSPAIPRTVYPGSVSRLFATWGVLEQGSLIRRIRRRISGYRYQGASMIHKTPFLRWQGGDRFLNCHVTTKPVSASHAVAILHFKFTADLGRKIEYALTSGSYNQGSRSYRLYSTLIERMIQAGASFRSGVSREYSSWRDLQESGVIR</sequence>
<protein>
    <recommendedName>
        <fullName evidence="3">Glycosyltransferase family 2 protein</fullName>
    </recommendedName>
</protein>
<gene>
    <name evidence="1" type="ORF">HNP73_004359</name>
</gene>
<dbReference type="EMBL" id="JACHFM010000007">
    <property type="protein sequence ID" value="MBB5224389.1"/>
    <property type="molecule type" value="Genomic_DNA"/>
</dbReference>
<organism evidence="1 2">
    <name type="scientific">Amaricoccus macauensis</name>
    <dbReference type="NCBI Taxonomy" id="57001"/>
    <lineage>
        <taxon>Bacteria</taxon>
        <taxon>Pseudomonadati</taxon>
        <taxon>Pseudomonadota</taxon>
        <taxon>Alphaproteobacteria</taxon>
        <taxon>Rhodobacterales</taxon>
        <taxon>Paracoccaceae</taxon>
        <taxon>Amaricoccus</taxon>
    </lineage>
</organism>
<name>A0A840SMS5_9RHOB</name>
<dbReference type="AlphaFoldDB" id="A0A840SMS5"/>
<dbReference type="Proteomes" id="UP000549457">
    <property type="component" value="Unassembled WGS sequence"/>
</dbReference>
<evidence type="ECO:0008006" key="3">
    <source>
        <dbReference type="Google" id="ProtNLM"/>
    </source>
</evidence>
<keyword evidence="2" id="KW-1185">Reference proteome</keyword>
<evidence type="ECO:0000313" key="1">
    <source>
        <dbReference type="EMBL" id="MBB5224389.1"/>
    </source>
</evidence>
<reference evidence="1 2" key="1">
    <citation type="submission" date="2020-08" db="EMBL/GenBank/DDBJ databases">
        <title>Genomic Encyclopedia of Type Strains, Phase IV (KMG-IV): sequencing the most valuable type-strain genomes for metagenomic binning, comparative biology and taxonomic classification.</title>
        <authorList>
            <person name="Goeker M."/>
        </authorList>
    </citation>
    <scope>NUCLEOTIDE SEQUENCE [LARGE SCALE GENOMIC DNA]</scope>
    <source>
        <strain evidence="1 2">DSM 101730</strain>
    </source>
</reference>
<dbReference type="Pfam" id="PF13704">
    <property type="entry name" value="Glyco_tranf_2_4"/>
    <property type="match status" value="1"/>
</dbReference>
<accession>A0A840SMS5</accession>